<gene>
    <name evidence="3" type="ORF">H6P81_014607</name>
</gene>
<feature type="chain" id="PRO_5043361405" description="DUF7731 domain-containing protein" evidence="1">
    <location>
        <begin position="24"/>
        <end position="159"/>
    </location>
</feature>
<dbReference type="PANTHER" id="PTHR34366">
    <property type="entry name" value="OS07G0289901 PROTEIN-RELATED"/>
    <property type="match status" value="1"/>
</dbReference>
<evidence type="ECO:0000313" key="3">
    <source>
        <dbReference type="EMBL" id="KAG9443267.1"/>
    </source>
</evidence>
<keyword evidence="4" id="KW-1185">Reference proteome</keyword>
<proteinExistence type="predicted"/>
<evidence type="ECO:0000259" key="2">
    <source>
        <dbReference type="Pfam" id="PF24865"/>
    </source>
</evidence>
<name>A0AAV7E617_ARIFI</name>
<evidence type="ECO:0000313" key="4">
    <source>
        <dbReference type="Proteomes" id="UP000825729"/>
    </source>
</evidence>
<dbReference type="AlphaFoldDB" id="A0AAV7E617"/>
<dbReference type="EMBL" id="JAINDJ010000006">
    <property type="protein sequence ID" value="KAG9443267.1"/>
    <property type="molecule type" value="Genomic_DNA"/>
</dbReference>
<comment type="caution">
    <text evidence="3">The sequence shown here is derived from an EMBL/GenBank/DDBJ whole genome shotgun (WGS) entry which is preliminary data.</text>
</comment>
<dbReference type="Pfam" id="PF24865">
    <property type="entry name" value="DUF7731"/>
    <property type="match status" value="1"/>
</dbReference>
<organism evidence="3 4">
    <name type="scientific">Aristolochia fimbriata</name>
    <name type="common">White veined hardy Dutchman's pipe vine</name>
    <dbReference type="NCBI Taxonomy" id="158543"/>
    <lineage>
        <taxon>Eukaryota</taxon>
        <taxon>Viridiplantae</taxon>
        <taxon>Streptophyta</taxon>
        <taxon>Embryophyta</taxon>
        <taxon>Tracheophyta</taxon>
        <taxon>Spermatophyta</taxon>
        <taxon>Magnoliopsida</taxon>
        <taxon>Magnoliidae</taxon>
        <taxon>Piperales</taxon>
        <taxon>Aristolochiaceae</taxon>
        <taxon>Aristolochia</taxon>
    </lineage>
</organism>
<dbReference type="PANTHER" id="PTHR34366:SF7">
    <property type="entry name" value="TRANSMEMBRANE PROTEIN"/>
    <property type="match status" value="1"/>
</dbReference>
<feature type="signal peptide" evidence="1">
    <location>
        <begin position="1"/>
        <end position="23"/>
    </location>
</feature>
<keyword evidence="1" id="KW-0732">Signal</keyword>
<dbReference type="Proteomes" id="UP000825729">
    <property type="component" value="Unassembled WGS sequence"/>
</dbReference>
<protein>
    <recommendedName>
        <fullName evidence="2">DUF7731 domain-containing protein</fullName>
    </recommendedName>
</protein>
<sequence length="159" mass="17267">MEGRIWSLGALLMIGLLFCCVDAEDPVGNVNLTPFEKWISAYECLQNTSLACPGNFQLTEHGNMSISSSETTNYCNSGCASHTRTVLQCLFYVKQDYVFMNKATIHDINSTISEGCKNGIPGFTGSTLIASNAGKAYESKGTAIIFATVAWSFFTLMSI</sequence>
<evidence type="ECO:0000256" key="1">
    <source>
        <dbReference type="SAM" id="SignalP"/>
    </source>
</evidence>
<accession>A0AAV7E617</accession>
<reference evidence="3 4" key="1">
    <citation type="submission" date="2021-07" db="EMBL/GenBank/DDBJ databases">
        <title>The Aristolochia fimbriata genome: insights into angiosperm evolution, floral development and chemical biosynthesis.</title>
        <authorList>
            <person name="Jiao Y."/>
        </authorList>
    </citation>
    <scope>NUCLEOTIDE SEQUENCE [LARGE SCALE GENOMIC DNA]</scope>
    <source>
        <strain evidence="3">IBCAS-2021</strain>
        <tissue evidence="3">Leaf</tissue>
    </source>
</reference>
<feature type="domain" description="DUF7731" evidence="2">
    <location>
        <begin position="34"/>
        <end position="118"/>
    </location>
</feature>
<dbReference type="InterPro" id="IPR056633">
    <property type="entry name" value="DUF7731"/>
</dbReference>